<feature type="region of interest" description="Disordered" evidence="1">
    <location>
        <begin position="173"/>
        <end position="194"/>
    </location>
</feature>
<reference evidence="3 4" key="1">
    <citation type="submission" date="2019-02" db="EMBL/GenBank/DDBJ databases">
        <title>Genome sequencing of the rare red list fungi Dentipellis fragilis.</title>
        <authorList>
            <person name="Buettner E."/>
            <person name="Kellner H."/>
        </authorList>
    </citation>
    <scope>NUCLEOTIDE SEQUENCE [LARGE SCALE GENOMIC DNA]</scope>
    <source>
        <strain evidence="3 4">DSM 105465</strain>
    </source>
</reference>
<keyword evidence="4" id="KW-1185">Reference proteome</keyword>
<dbReference type="EMBL" id="SEOQ01000351">
    <property type="protein sequence ID" value="TFY65050.1"/>
    <property type="molecule type" value="Genomic_DNA"/>
</dbReference>
<proteinExistence type="predicted"/>
<evidence type="ECO:0000313" key="3">
    <source>
        <dbReference type="EMBL" id="TFY65050.1"/>
    </source>
</evidence>
<feature type="signal peptide" evidence="2">
    <location>
        <begin position="1"/>
        <end position="24"/>
    </location>
</feature>
<evidence type="ECO:0000256" key="2">
    <source>
        <dbReference type="SAM" id="SignalP"/>
    </source>
</evidence>
<gene>
    <name evidence="3" type="ORF">EVG20_g5731</name>
</gene>
<dbReference type="Proteomes" id="UP000298327">
    <property type="component" value="Unassembled WGS sequence"/>
</dbReference>
<sequence>MIDRNRKTILIVASPSLLSSVCQCHVPPICLCSCRRPFPAAPRSGRSQPQAPCGAFTALALALGRRVWWAPSKRVSLERAVISWLAPAPAPARRTHARTLSNIARTPWPCASYDGPRPLRWRARGDGTNAPVETPIMQSHIVTRITNMMSRADCNCRLARCNGQVVTLIPDRLDTGSTDNAGPGVARARTRTAS</sequence>
<feature type="chain" id="PRO_5021390529" evidence="2">
    <location>
        <begin position="25"/>
        <end position="194"/>
    </location>
</feature>
<keyword evidence="2" id="KW-0732">Signal</keyword>
<evidence type="ECO:0000256" key="1">
    <source>
        <dbReference type="SAM" id="MobiDB-lite"/>
    </source>
</evidence>
<comment type="caution">
    <text evidence="3">The sequence shown here is derived from an EMBL/GenBank/DDBJ whole genome shotgun (WGS) entry which is preliminary data.</text>
</comment>
<accession>A0A4Y9YTF0</accession>
<name>A0A4Y9YTF0_9AGAM</name>
<evidence type="ECO:0000313" key="4">
    <source>
        <dbReference type="Proteomes" id="UP000298327"/>
    </source>
</evidence>
<dbReference type="AlphaFoldDB" id="A0A4Y9YTF0"/>
<protein>
    <submittedName>
        <fullName evidence="3">Uncharacterized protein</fullName>
    </submittedName>
</protein>
<organism evidence="3 4">
    <name type="scientific">Dentipellis fragilis</name>
    <dbReference type="NCBI Taxonomy" id="205917"/>
    <lineage>
        <taxon>Eukaryota</taxon>
        <taxon>Fungi</taxon>
        <taxon>Dikarya</taxon>
        <taxon>Basidiomycota</taxon>
        <taxon>Agaricomycotina</taxon>
        <taxon>Agaricomycetes</taxon>
        <taxon>Russulales</taxon>
        <taxon>Hericiaceae</taxon>
        <taxon>Dentipellis</taxon>
    </lineage>
</organism>